<evidence type="ECO:0000256" key="4">
    <source>
        <dbReference type="ARBA" id="ARBA00022989"/>
    </source>
</evidence>
<dbReference type="PRINTS" id="PR00260">
    <property type="entry name" value="CHEMTRNSDUCR"/>
</dbReference>
<comment type="similarity">
    <text evidence="7">Belongs to the methyl-accepting chemotaxis (MCP) protein family.</text>
</comment>
<feature type="domain" description="Methyl-accepting transducer" evidence="11">
    <location>
        <begin position="286"/>
        <end position="543"/>
    </location>
</feature>
<dbReference type="Pfam" id="PF00015">
    <property type="entry name" value="MCPsignal"/>
    <property type="match status" value="1"/>
</dbReference>
<evidence type="ECO:0000256" key="2">
    <source>
        <dbReference type="ARBA" id="ARBA00022475"/>
    </source>
</evidence>
<dbReference type="GO" id="GO:0005886">
    <property type="term" value="C:plasma membrane"/>
    <property type="evidence" value="ECO:0007669"/>
    <property type="project" value="UniProtKB-SubCell"/>
</dbReference>
<evidence type="ECO:0000256" key="10">
    <source>
        <dbReference type="SAM" id="Phobius"/>
    </source>
</evidence>
<evidence type="ECO:0000256" key="7">
    <source>
        <dbReference type="ARBA" id="ARBA00029447"/>
    </source>
</evidence>
<feature type="transmembrane region" description="Helical" evidence="10">
    <location>
        <begin position="6"/>
        <end position="24"/>
    </location>
</feature>
<comment type="subcellular location">
    <subcellularLocation>
        <location evidence="1">Cell membrane</location>
        <topology evidence="1">Multi-pass membrane protein</topology>
    </subcellularLocation>
</comment>
<reference evidence="13 14" key="1">
    <citation type="submission" date="2016-07" db="EMBL/GenBank/DDBJ databases">
        <title>Comparative genomics of the Campylobacter concisus group.</title>
        <authorList>
            <person name="Miller W.G."/>
            <person name="Yee E."/>
            <person name="Chapman M.H."/>
            <person name="Huynh S."/>
            <person name="Bono J.L."/>
            <person name="On S.L.W."/>
            <person name="StLeger J."/>
            <person name="Foster G."/>
            <person name="Parker C.T."/>
        </authorList>
    </citation>
    <scope>NUCLEOTIDE SEQUENCE [LARGE SCALE GENOMIC DNA]</scope>
    <source>
        <strain evidence="13 14">ATCC 33238</strain>
    </source>
</reference>
<dbReference type="Pfam" id="PF00672">
    <property type="entry name" value="HAMP"/>
    <property type="match status" value="1"/>
</dbReference>
<gene>
    <name evidence="13" type="ORF">CRECT_1539</name>
</gene>
<dbReference type="SUPFAM" id="SSF58104">
    <property type="entry name" value="Methyl-accepting chemotaxis protein (MCP) signaling domain"/>
    <property type="match status" value="1"/>
</dbReference>
<dbReference type="GO" id="GO:0004888">
    <property type="term" value="F:transmembrane signaling receptor activity"/>
    <property type="evidence" value="ECO:0007669"/>
    <property type="project" value="InterPro"/>
</dbReference>
<name>A0A6G5QN85_CAMRE</name>
<evidence type="ECO:0000259" key="11">
    <source>
        <dbReference type="PROSITE" id="PS50111"/>
    </source>
</evidence>
<organism evidence="13 14">
    <name type="scientific">Campylobacter rectus</name>
    <name type="common">Wolinella recta</name>
    <dbReference type="NCBI Taxonomy" id="203"/>
    <lineage>
        <taxon>Bacteria</taxon>
        <taxon>Pseudomonadati</taxon>
        <taxon>Campylobacterota</taxon>
        <taxon>Epsilonproteobacteria</taxon>
        <taxon>Campylobacterales</taxon>
        <taxon>Campylobacteraceae</taxon>
        <taxon>Campylobacter</taxon>
    </lineage>
</organism>
<feature type="transmembrane region" description="Helical" evidence="10">
    <location>
        <begin position="205"/>
        <end position="224"/>
    </location>
</feature>
<dbReference type="GO" id="GO:0006935">
    <property type="term" value="P:chemotaxis"/>
    <property type="evidence" value="ECO:0007669"/>
    <property type="project" value="InterPro"/>
</dbReference>
<evidence type="ECO:0000256" key="9">
    <source>
        <dbReference type="SAM" id="Coils"/>
    </source>
</evidence>
<keyword evidence="6 8" id="KW-0807">Transducer</keyword>
<keyword evidence="5 10" id="KW-0472">Membrane</keyword>
<dbReference type="InterPro" id="IPR004090">
    <property type="entry name" value="Chemotax_Me-accpt_rcpt"/>
</dbReference>
<proteinExistence type="inferred from homology"/>
<evidence type="ECO:0000256" key="1">
    <source>
        <dbReference type="ARBA" id="ARBA00004651"/>
    </source>
</evidence>
<dbReference type="Pfam" id="PF17200">
    <property type="entry name" value="sCache_2"/>
    <property type="match status" value="1"/>
</dbReference>
<keyword evidence="9" id="KW-0175">Coiled coil</keyword>
<keyword evidence="4 10" id="KW-1133">Transmembrane helix</keyword>
<dbReference type="EMBL" id="CP012543">
    <property type="protein sequence ID" value="QCD47175.1"/>
    <property type="molecule type" value="Genomic_DNA"/>
</dbReference>
<dbReference type="PANTHER" id="PTHR32089:SF114">
    <property type="entry name" value="METHYL-ACCEPTING CHEMOTAXIS PROTEIN MCPB"/>
    <property type="match status" value="1"/>
</dbReference>
<evidence type="ECO:0000313" key="13">
    <source>
        <dbReference type="EMBL" id="QCD47175.1"/>
    </source>
</evidence>
<dbReference type="GO" id="GO:0007165">
    <property type="term" value="P:signal transduction"/>
    <property type="evidence" value="ECO:0007669"/>
    <property type="project" value="UniProtKB-KW"/>
</dbReference>
<dbReference type="CDD" id="cd06225">
    <property type="entry name" value="HAMP"/>
    <property type="match status" value="1"/>
</dbReference>
<dbReference type="InterPro" id="IPR033480">
    <property type="entry name" value="sCache_2"/>
</dbReference>
<dbReference type="SMART" id="SM01049">
    <property type="entry name" value="Cache_2"/>
    <property type="match status" value="1"/>
</dbReference>
<sequence>MKISTKIAAMIVISLAILFAALVFENKLISDKSIAYTKQELIVSLKEDKKVALQEEVDIISSFIETVKRQYQATNISNEETTTDILAYTEAIKFGLGGYVIIIDDKGQIIYHPNAEMFKQNLTDINGFKYVDKLIETSVKDEYVEYALLDTNTKSPVRKIANSKKINVGGKDMIFIITASMEDAYARADELGKNMEKAANDGTKTFIMMALGIAVAVLILTMLYSRASITKPLNTLIDRARNLSSGDGDLTRKLEINGKDEIAQASEAINNFIEKVRILISDAKHLSSENSSIANELSSTSLQTGKRVEDSTLIVNNTTQKGEEIQSFMKNSVSFAEESKTELQNASTHIKSANKAIKELADQITNSAQVESEMAVKIEQLSRDAEQVKSVLDVINDIADQTNLLALNAAIEAARAGEHGRGFAVVADEVRKLAERTQSSLVEINATISVIVQAIGDSSERMSANSKTIQELTNVANRVENTINVMSEAMNKAIGMSDKTTEDFINTGKGVNLMMEGISNINHIATENARSVEEIAAAAEHLNKMTDTLNNKLAEFRT</sequence>
<dbReference type="PROSITE" id="PS50111">
    <property type="entry name" value="CHEMOTAXIS_TRANSDUC_2"/>
    <property type="match status" value="1"/>
</dbReference>
<dbReference type="Gene3D" id="1.10.287.950">
    <property type="entry name" value="Methyl-accepting chemotaxis protein"/>
    <property type="match status" value="1"/>
</dbReference>
<feature type="coiled-coil region" evidence="9">
    <location>
        <begin position="336"/>
        <end position="363"/>
    </location>
</feature>
<dbReference type="KEGG" id="crx:CRECT_1539"/>
<protein>
    <submittedName>
        <fullName evidence="13">Cache sensor-containing MCP-domain signal transduction protein</fullName>
    </submittedName>
</protein>
<dbReference type="InterPro" id="IPR003660">
    <property type="entry name" value="HAMP_dom"/>
</dbReference>
<dbReference type="PANTHER" id="PTHR32089">
    <property type="entry name" value="METHYL-ACCEPTING CHEMOTAXIS PROTEIN MCPB"/>
    <property type="match status" value="1"/>
</dbReference>
<dbReference type="SMART" id="SM00304">
    <property type="entry name" value="HAMP"/>
    <property type="match status" value="1"/>
</dbReference>
<keyword evidence="2" id="KW-1003">Cell membrane</keyword>
<dbReference type="Proteomes" id="UP000502377">
    <property type="component" value="Chromosome"/>
</dbReference>
<evidence type="ECO:0000259" key="12">
    <source>
        <dbReference type="PROSITE" id="PS50885"/>
    </source>
</evidence>
<dbReference type="InterPro" id="IPR004089">
    <property type="entry name" value="MCPsignal_dom"/>
</dbReference>
<evidence type="ECO:0000256" key="6">
    <source>
        <dbReference type="ARBA" id="ARBA00023224"/>
    </source>
</evidence>
<evidence type="ECO:0000313" key="14">
    <source>
        <dbReference type="Proteomes" id="UP000502377"/>
    </source>
</evidence>
<evidence type="ECO:0000256" key="5">
    <source>
        <dbReference type="ARBA" id="ARBA00023136"/>
    </source>
</evidence>
<dbReference type="AlphaFoldDB" id="A0A6G5QN85"/>
<evidence type="ECO:0000256" key="3">
    <source>
        <dbReference type="ARBA" id="ARBA00022692"/>
    </source>
</evidence>
<keyword evidence="3 10" id="KW-0812">Transmembrane</keyword>
<evidence type="ECO:0000256" key="8">
    <source>
        <dbReference type="PROSITE-ProRule" id="PRU00284"/>
    </source>
</evidence>
<feature type="domain" description="HAMP" evidence="12">
    <location>
        <begin position="227"/>
        <end position="281"/>
    </location>
</feature>
<dbReference type="SMART" id="SM00283">
    <property type="entry name" value="MA"/>
    <property type="match status" value="1"/>
</dbReference>
<accession>A0A6G5QN85</accession>
<dbReference type="Gene3D" id="3.30.450.20">
    <property type="entry name" value="PAS domain"/>
    <property type="match status" value="1"/>
</dbReference>
<dbReference type="PROSITE" id="PS50885">
    <property type="entry name" value="HAMP"/>
    <property type="match status" value="1"/>
</dbReference>